<dbReference type="Proteomes" id="UP000254771">
    <property type="component" value="Unassembled WGS sequence"/>
</dbReference>
<evidence type="ECO:0000313" key="3">
    <source>
        <dbReference type="Proteomes" id="UP000254771"/>
    </source>
</evidence>
<evidence type="ECO:0000256" key="1">
    <source>
        <dbReference type="SAM" id="Phobius"/>
    </source>
</evidence>
<dbReference type="PANTHER" id="PTHR36109">
    <property type="entry name" value="MEMBRANE PROTEIN-RELATED"/>
    <property type="match status" value="1"/>
</dbReference>
<dbReference type="PANTHER" id="PTHR36109:SF2">
    <property type="entry name" value="MEMBRANE PROTEIN"/>
    <property type="match status" value="1"/>
</dbReference>
<keyword evidence="1" id="KW-1133">Transmembrane helix</keyword>
<keyword evidence="1" id="KW-0472">Membrane</keyword>
<dbReference type="EMBL" id="QFXE01000001">
    <property type="protein sequence ID" value="RDH88435.1"/>
    <property type="molecule type" value="Genomic_DNA"/>
</dbReference>
<dbReference type="AlphaFoldDB" id="A0A370DTA9"/>
<comment type="caution">
    <text evidence="2">The sequence shown here is derived from an EMBL/GenBank/DDBJ whole genome shotgun (WGS) entry which is preliminary data.</text>
</comment>
<proteinExistence type="predicted"/>
<feature type="transmembrane region" description="Helical" evidence="1">
    <location>
        <begin position="61"/>
        <end position="80"/>
    </location>
</feature>
<name>A0A370DTA9_9GAMM</name>
<accession>A0A370DTA9</accession>
<reference evidence="2 3" key="1">
    <citation type="journal article" date="2018" name="ISME J.">
        <title>Endosymbiont genomes yield clues of tubeworm success.</title>
        <authorList>
            <person name="Li Y."/>
            <person name="Liles M.R."/>
            <person name="Halanych K.M."/>
        </authorList>
    </citation>
    <scope>NUCLEOTIDE SEQUENCE [LARGE SCALE GENOMIC DNA]</scope>
    <source>
        <strain evidence="2">A1462</strain>
    </source>
</reference>
<protein>
    <submittedName>
        <fullName evidence="2">DUF1269 domain-containing protein</fullName>
    </submittedName>
</protein>
<gene>
    <name evidence="2" type="ORF">DIZ78_00400</name>
</gene>
<organism evidence="2 3">
    <name type="scientific">endosymbiont of Escarpia spicata</name>
    <dbReference type="NCBI Taxonomy" id="2200908"/>
    <lineage>
        <taxon>Bacteria</taxon>
        <taxon>Pseudomonadati</taxon>
        <taxon>Pseudomonadota</taxon>
        <taxon>Gammaproteobacteria</taxon>
        <taxon>sulfur-oxidizing symbionts</taxon>
    </lineage>
</organism>
<keyword evidence="1" id="KW-0812">Transmembrane</keyword>
<dbReference type="InterPro" id="IPR052948">
    <property type="entry name" value="Low_temp-induced_all0457"/>
</dbReference>
<evidence type="ECO:0000313" key="2">
    <source>
        <dbReference type="EMBL" id="RDH88435.1"/>
    </source>
</evidence>
<feature type="transmembrane region" description="Helical" evidence="1">
    <location>
        <begin position="86"/>
        <end position="110"/>
    </location>
</feature>
<sequence length="167" mass="17401">MRRLFFLMPDVESCQSVVAELEETGIPERHLHAVAGIEQRLDGLPEAGILQKTELTHGLEWGAGLGGVAGGLGGLLAMAFPPAGIILGGGALLTAAVAGAGFGAVVSALLSSHEHNHDLDAFQRAIEAGEVLLMVDIPRDDVAKTQEMILSHHPEAHIGVAKLPQTN</sequence>
<keyword evidence="3" id="KW-1185">Reference proteome</keyword>